<keyword evidence="3" id="KW-1185">Reference proteome</keyword>
<proteinExistence type="predicted"/>
<sequence>MFANKKSLLTLWQELPTPPNPLVSVRENNISLELQQQIADLLSEGEEEEESEGHGQERPVREKGLKSNIGPGPHRVLLTSGIGDSLLAETEM</sequence>
<organism evidence="2 3">
    <name type="scientific">Engystomops pustulosus</name>
    <name type="common">Tungara frog</name>
    <name type="synonym">Physalaemus pustulosus</name>
    <dbReference type="NCBI Taxonomy" id="76066"/>
    <lineage>
        <taxon>Eukaryota</taxon>
        <taxon>Metazoa</taxon>
        <taxon>Chordata</taxon>
        <taxon>Craniata</taxon>
        <taxon>Vertebrata</taxon>
        <taxon>Euteleostomi</taxon>
        <taxon>Amphibia</taxon>
        <taxon>Batrachia</taxon>
        <taxon>Anura</taxon>
        <taxon>Neobatrachia</taxon>
        <taxon>Hyloidea</taxon>
        <taxon>Leptodactylidae</taxon>
        <taxon>Leiuperinae</taxon>
        <taxon>Engystomops</taxon>
    </lineage>
</organism>
<dbReference type="EMBL" id="WNYA01004172">
    <property type="protein sequence ID" value="KAG8542956.1"/>
    <property type="molecule type" value="Genomic_DNA"/>
</dbReference>
<evidence type="ECO:0000256" key="1">
    <source>
        <dbReference type="SAM" id="MobiDB-lite"/>
    </source>
</evidence>
<dbReference type="AlphaFoldDB" id="A0AAV6Z1C3"/>
<dbReference type="Proteomes" id="UP000824782">
    <property type="component" value="Unassembled WGS sequence"/>
</dbReference>
<comment type="caution">
    <text evidence="2">The sequence shown here is derived from an EMBL/GenBank/DDBJ whole genome shotgun (WGS) entry which is preliminary data.</text>
</comment>
<evidence type="ECO:0000313" key="2">
    <source>
        <dbReference type="EMBL" id="KAG8542956.1"/>
    </source>
</evidence>
<name>A0AAV6Z1C3_ENGPU</name>
<reference evidence="2" key="1">
    <citation type="thesis" date="2020" institute="ProQuest LLC" country="789 East Eisenhower Parkway, Ann Arbor, MI, USA">
        <title>Comparative Genomics and Chromosome Evolution.</title>
        <authorList>
            <person name="Mudd A.B."/>
        </authorList>
    </citation>
    <scope>NUCLEOTIDE SEQUENCE</scope>
    <source>
        <strain evidence="2">237g6f4</strain>
        <tissue evidence="2">Blood</tissue>
    </source>
</reference>
<evidence type="ECO:0000313" key="3">
    <source>
        <dbReference type="Proteomes" id="UP000824782"/>
    </source>
</evidence>
<gene>
    <name evidence="2" type="ORF">GDO81_025728</name>
</gene>
<protein>
    <submittedName>
        <fullName evidence="2">Uncharacterized protein</fullName>
    </submittedName>
</protein>
<feature type="compositionally biased region" description="Basic and acidic residues" evidence="1">
    <location>
        <begin position="52"/>
        <end position="65"/>
    </location>
</feature>
<accession>A0AAV6Z1C3</accession>
<feature type="region of interest" description="Disordered" evidence="1">
    <location>
        <begin position="42"/>
        <end position="76"/>
    </location>
</feature>